<dbReference type="AlphaFoldDB" id="I4C001"/>
<feature type="domain" description="Conserved hypothetical protein CHP03032" evidence="1">
    <location>
        <begin position="47"/>
        <end position="363"/>
    </location>
</feature>
<dbReference type="Pfam" id="PF16261">
    <property type="entry name" value="DUF4915"/>
    <property type="match status" value="1"/>
</dbReference>
<evidence type="ECO:0000259" key="1">
    <source>
        <dbReference type="Pfam" id="PF16261"/>
    </source>
</evidence>
<accession>I4C001</accession>
<dbReference type="EMBL" id="CP003360">
    <property type="protein sequence ID" value="AFM22892.1"/>
    <property type="molecule type" value="Genomic_DNA"/>
</dbReference>
<evidence type="ECO:0000313" key="3">
    <source>
        <dbReference type="Proteomes" id="UP000006055"/>
    </source>
</evidence>
<name>I4C001_DESTA</name>
<reference evidence="3" key="1">
    <citation type="submission" date="2012-06" db="EMBL/GenBank/DDBJ databases">
        <title>Complete sequence of chromosome of Desulfomonile tiedjei DSM 6799.</title>
        <authorList>
            <person name="Lucas S."/>
            <person name="Copeland A."/>
            <person name="Lapidus A."/>
            <person name="Glavina del Rio T."/>
            <person name="Dalin E."/>
            <person name="Tice H."/>
            <person name="Bruce D."/>
            <person name="Goodwin L."/>
            <person name="Pitluck S."/>
            <person name="Peters L."/>
            <person name="Ovchinnikova G."/>
            <person name="Zeytun A."/>
            <person name="Lu M."/>
            <person name="Kyrpides N."/>
            <person name="Mavromatis K."/>
            <person name="Ivanova N."/>
            <person name="Brettin T."/>
            <person name="Detter J.C."/>
            <person name="Han C."/>
            <person name="Larimer F."/>
            <person name="Land M."/>
            <person name="Hauser L."/>
            <person name="Markowitz V."/>
            <person name="Cheng J.-F."/>
            <person name="Hugenholtz P."/>
            <person name="Woyke T."/>
            <person name="Wu D."/>
            <person name="Spring S."/>
            <person name="Schroeder M."/>
            <person name="Brambilla E."/>
            <person name="Klenk H.-P."/>
            <person name="Eisen J.A."/>
        </authorList>
    </citation>
    <scope>NUCLEOTIDE SEQUENCE [LARGE SCALE GENOMIC DNA]</scope>
    <source>
        <strain evidence="3">ATCC 49306 / DSM 6799 / DCB-1</strain>
    </source>
</reference>
<dbReference type="KEGG" id="dti:Desti_0146"/>
<gene>
    <name evidence="2" type="ordered locus">Desti_0146</name>
</gene>
<dbReference type="OrthoDB" id="238183at2"/>
<dbReference type="InterPro" id="IPR017481">
    <property type="entry name" value="CHP03032"/>
</dbReference>
<organism evidence="2 3">
    <name type="scientific">Desulfomonile tiedjei (strain ATCC 49306 / DSM 6799 / DCB-1)</name>
    <dbReference type="NCBI Taxonomy" id="706587"/>
    <lineage>
        <taxon>Bacteria</taxon>
        <taxon>Pseudomonadati</taxon>
        <taxon>Thermodesulfobacteriota</taxon>
        <taxon>Desulfomonilia</taxon>
        <taxon>Desulfomonilales</taxon>
        <taxon>Desulfomonilaceae</taxon>
        <taxon>Desulfomonile</taxon>
    </lineage>
</organism>
<dbReference type="SUPFAM" id="SSF63825">
    <property type="entry name" value="YWTD domain"/>
    <property type="match status" value="1"/>
</dbReference>
<dbReference type="eggNOG" id="COG0457">
    <property type="taxonomic scope" value="Bacteria"/>
</dbReference>
<proteinExistence type="predicted"/>
<dbReference type="STRING" id="706587.Desti_0146"/>
<keyword evidence="3" id="KW-1185">Reference proteome</keyword>
<dbReference type="Proteomes" id="UP000006055">
    <property type="component" value="Chromosome"/>
</dbReference>
<dbReference type="HOGENOM" id="CLU_693941_0_0_7"/>
<sequence length="397" mass="44294">MTEALQSAVLETMHDRAFRDPAEVLACWQSARDVKPELLEFRVNGRWWEVLGELGITLFVSREYEHLLLALRMDDETGPDISMMRLPHPSGIAVNRESGVVHVAATRNPNQIFDLMPVQGRIPRLDVETDLTENRFLVPVQSRFLPGCLYVHDLAIIGGVLHANAVGENAIIEISPTGSRRVWWPKCIETPHGPVFGQNHLQLNSIAAGDTVPNSFFSASTDEITERRPGNPDFPVDRRGVIISGDTREPIARGLTRPHSARMHVGKIWVDNSGYGELGFIEESRFQTVSRLPGWTRGLCFCDEIAFVGISKVLSRFTNYAPGLDPAVALCGVHAVNIQTGETVGSIVWPFGSQIFAVEWLPSDFTTGFPFRPFKPLSEKEERLLFYSFRTSGTQED</sequence>
<dbReference type="RefSeq" id="WP_014808051.1">
    <property type="nucleotide sequence ID" value="NC_018025.1"/>
</dbReference>
<evidence type="ECO:0000313" key="2">
    <source>
        <dbReference type="EMBL" id="AFM22892.1"/>
    </source>
</evidence>
<protein>
    <recommendedName>
        <fullName evidence="1">Conserved hypothetical protein CHP03032 domain-containing protein</fullName>
    </recommendedName>
</protein>